<dbReference type="AlphaFoldDB" id="D1A596"/>
<dbReference type="RefSeq" id="WP_012854863.1">
    <property type="nucleotide sequence ID" value="NC_013510.1"/>
</dbReference>
<evidence type="ECO:0000313" key="2">
    <source>
        <dbReference type="Proteomes" id="UP000001918"/>
    </source>
</evidence>
<name>D1A596_THECD</name>
<dbReference type="STRING" id="471852.Tcur_4556"/>
<protein>
    <submittedName>
        <fullName evidence="1">SpoOM family protein</fullName>
    </submittedName>
</protein>
<dbReference type="Proteomes" id="UP000001918">
    <property type="component" value="Chromosome"/>
</dbReference>
<gene>
    <name evidence="1" type="ordered locus">Tcur_4556</name>
</gene>
<keyword evidence="2" id="KW-1185">Reference proteome</keyword>
<evidence type="ECO:0000313" key="1">
    <source>
        <dbReference type="EMBL" id="ACZ00082.1"/>
    </source>
</evidence>
<dbReference type="eggNOG" id="COG4326">
    <property type="taxonomic scope" value="Bacteria"/>
</dbReference>
<dbReference type="Pfam" id="PF07070">
    <property type="entry name" value="Spo0M"/>
    <property type="match status" value="1"/>
</dbReference>
<dbReference type="PANTHER" id="PTHR40053:SF1">
    <property type="entry name" value="SPORULATION-CONTROL PROTEIN SPO0M"/>
    <property type="match status" value="1"/>
</dbReference>
<sequence length="330" mass="35200">MVFKRVLGTFGVGGPSVDTVLASTHCRPGEYLSGEVRIKAADYDVEIQRITLALVTRVEVEVGDHEGAGGMEFHRVDVSGPFRLPKGQDRAVPFQLAIPWETPITEVYGQHLHGMAMGVRTELAVAKAVDKGDLDPVSIVPLPSQERVLDAFAQLGFGFKSADVEYGHISGLHQQLPFYQEIEFYPPPSHQGRINEVELTFVADPASLAVVLEADKRGGLFTPGGDVLGRFQVSHQEAMSIDWAAEISRWLDAVAEHHGAHFGPAGPAPYGHAPYGHDPYGHHGHHGGHGHHGPGLGAAVAAGAAGFVGGMIAGEIIEEAVEGIFGDEED</sequence>
<accession>D1A596</accession>
<dbReference type="KEGG" id="tcu:Tcur_4556"/>
<proteinExistence type="predicted"/>
<dbReference type="EMBL" id="CP001738">
    <property type="protein sequence ID" value="ACZ00082.1"/>
    <property type="molecule type" value="Genomic_DNA"/>
</dbReference>
<dbReference type="HOGENOM" id="CLU_057336_0_0_11"/>
<reference evidence="1 2" key="1">
    <citation type="journal article" date="2011" name="Stand. Genomic Sci.">
        <title>Complete genome sequence of Thermomonospora curvata type strain (B9).</title>
        <authorList>
            <person name="Chertkov O."/>
            <person name="Sikorski J."/>
            <person name="Nolan M."/>
            <person name="Lapidus A."/>
            <person name="Lucas S."/>
            <person name="Del Rio T.G."/>
            <person name="Tice H."/>
            <person name="Cheng J.F."/>
            <person name="Goodwin L."/>
            <person name="Pitluck S."/>
            <person name="Liolios K."/>
            <person name="Ivanova N."/>
            <person name="Mavromatis K."/>
            <person name="Mikhailova N."/>
            <person name="Ovchinnikova G."/>
            <person name="Pati A."/>
            <person name="Chen A."/>
            <person name="Palaniappan K."/>
            <person name="Djao O.D."/>
            <person name="Land M."/>
            <person name="Hauser L."/>
            <person name="Chang Y.J."/>
            <person name="Jeffries C.D."/>
            <person name="Brettin T."/>
            <person name="Han C."/>
            <person name="Detter J.C."/>
            <person name="Rohde M."/>
            <person name="Goker M."/>
            <person name="Woyke T."/>
            <person name="Bristow J."/>
            <person name="Eisen J.A."/>
            <person name="Markowitz V."/>
            <person name="Hugenholtz P."/>
            <person name="Klenk H.P."/>
            <person name="Kyrpides N.C."/>
        </authorList>
    </citation>
    <scope>NUCLEOTIDE SEQUENCE [LARGE SCALE GENOMIC DNA]</scope>
    <source>
        <strain evidence="2">ATCC 19995 / DSM 43183 / JCM 3096 / KCTC 9072 / NBRC 15933 / NCIMB 10081 / Henssen B9</strain>
    </source>
</reference>
<organism evidence="1 2">
    <name type="scientific">Thermomonospora curvata (strain ATCC 19995 / DSM 43183 / JCM 3096 / KCTC 9072 / NBRC 15933 / NCIMB 10081 / Henssen B9)</name>
    <dbReference type="NCBI Taxonomy" id="471852"/>
    <lineage>
        <taxon>Bacteria</taxon>
        <taxon>Bacillati</taxon>
        <taxon>Actinomycetota</taxon>
        <taxon>Actinomycetes</taxon>
        <taxon>Streptosporangiales</taxon>
        <taxon>Thermomonosporaceae</taxon>
        <taxon>Thermomonospora</taxon>
    </lineage>
</organism>
<dbReference type="OrthoDB" id="3431481at2"/>
<dbReference type="InterPro" id="IPR009776">
    <property type="entry name" value="Spore_0_M"/>
</dbReference>
<dbReference type="PANTHER" id="PTHR40053">
    <property type="entry name" value="SPORULATION-CONTROL PROTEIN SPO0M"/>
    <property type="match status" value="1"/>
</dbReference>